<name>A0A0F9BD26_9ZZZZ</name>
<feature type="non-terminal residue" evidence="1">
    <location>
        <position position="39"/>
    </location>
</feature>
<reference evidence="1" key="1">
    <citation type="journal article" date="2015" name="Nature">
        <title>Complex archaea that bridge the gap between prokaryotes and eukaryotes.</title>
        <authorList>
            <person name="Spang A."/>
            <person name="Saw J.H."/>
            <person name="Jorgensen S.L."/>
            <person name="Zaremba-Niedzwiedzka K."/>
            <person name="Martijn J."/>
            <person name="Lind A.E."/>
            <person name="van Eijk R."/>
            <person name="Schleper C."/>
            <person name="Guy L."/>
            <person name="Ettema T.J."/>
        </authorList>
    </citation>
    <scope>NUCLEOTIDE SEQUENCE</scope>
</reference>
<proteinExistence type="predicted"/>
<organism evidence="1">
    <name type="scientific">marine sediment metagenome</name>
    <dbReference type="NCBI Taxonomy" id="412755"/>
    <lineage>
        <taxon>unclassified sequences</taxon>
        <taxon>metagenomes</taxon>
        <taxon>ecological metagenomes</taxon>
    </lineage>
</organism>
<evidence type="ECO:0000313" key="1">
    <source>
        <dbReference type="EMBL" id="KKL19640.1"/>
    </source>
</evidence>
<protein>
    <submittedName>
        <fullName evidence="1">Uncharacterized protein</fullName>
    </submittedName>
</protein>
<accession>A0A0F9BD26</accession>
<comment type="caution">
    <text evidence="1">The sequence shown here is derived from an EMBL/GenBank/DDBJ whole genome shotgun (WGS) entry which is preliminary data.</text>
</comment>
<dbReference type="EMBL" id="LAZR01038410">
    <property type="protein sequence ID" value="KKL19640.1"/>
    <property type="molecule type" value="Genomic_DNA"/>
</dbReference>
<dbReference type="AlphaFoldDB" id="A0A0F9BD26"/>
<gene>
    <name evidence="1" type="ORF">LCGC14_2463470</name>
</gene>
<sequence length="39" mass="4677">MTNEILTKIRELKTDFYFESRLQITDQIIKTTKNGNPYL</sequence>